<evidence type="ECO:0000313" key="5">
    <source>
        <dbReference type="Proteomes" id="UP000313849"/>
    </source>
</evidence>
<dbReference type="NCBIfam" id="TIGR00177">
    <property type="entry name" value="molyb_syn"/>
    <property type="match status" value="1"/>
</dbReference>
<evidence type="ECO:0000256" key="2">
    <source>
        <dbReference type="ARBA" id="ARBA00023150"/>
    </source>
</evidence>
<dbReference type="PANTHER" id="PTHR43764:SF1">
    <property type="entry name" value="MOLYBDOPTERIN MOLYBDOTRANSFERASE"/>
    <property type="match status" value="1"/>
</dbReference>
<dbReference type="OrthoDB" id="9794429at2"/>
<dbReference type="SMART" id="SM00852">
    <property type="entry name" value="MoCF_biosynth"/>
    <property type="match status" value="1"/>
</dbReference>
<dbReference type="InterPro" id="IPR001453">
    <property type="entry name" value="MoaB/Mog_dom"/>
</dbReference>
<dbReference type="Gene3D" id="3.40.980.10">
    <property type="entry name" value="MoaB/Mog-like domain"/>
    <property type="match status" value="1"/>
</dbReference>
<keyword evidence="2" id="KW-0501">Molybdenum cofactor biosynthesis</keyword>
<name>A0A5C5BA84_9MICO</name>
<accession>A0A5C5BA84</accession>
<dbReference type="PROSITE" id="PS01078">
    <property type="entry name" value="MOCF_BIOSYNTHESIS_1"/>
    <property type="match status" value="1"/>
</dbReference>
<reference evidence="4 5" key="1">
    <citation type="submission" date="2019-06" db="EMBL/GenBank/DDBJ databases">
        <title>Draft genome sequence of Miniimonas arenae KCTC 19750T isolated from sea sand.</title>
        <authorList>
            <person name="Park S.-J."/>
        </authorList>
    </citation>
    <scope>NUCLEOTIDE SEQUENCE [LARGE SCALE GENOMIC DNA]</scope>
    <source>
        <strain evidence="4 5">KCTC 19750</strain>
    </source>
</reference>
<dbReference type="AlphaFoldDB" id="A0A5C5BA84"/>
<dbReference type="GO" id="GO:0006777">
    <property type="term" value="P:Mo-molybdopterin cofactor biosynthetic process"/>
    <property type="evidence" value="ECO:0007669"/>
    <property type="project" value="UniProtKB-KW"/>
</dbReference>
<sequence length="183" mass="18219">MTGAVAQVRAGADDADAPTGVRVAVITVSDRSAAGTRPDGSGPVARDLLEAAGHDVALALVPDGEASVRDAILAAVAASESGADVVLTLGGTGLGPRDHTPEATHAVVRYEVPGIAELLRARGLQATPTAALSRGVAGVVEHAGRRALVVNLPGSPRAVAESLEVLLPLLPHAVAQLAGGDHR</sequence>
<feature type="domain" description="MoaB/Mog" evidence="3">
    <location>
        <begin position="24"/>
        <end position="173"/>
    </location>
</feature>
<keyword evidence="5" id="KW-1185">Reference proteome</keyword>
<evidence type="ECO:0000313" key="4">
    <source>
        <dbReference type="EMBL" id="TNU73389.1"/>
    </source>
</evidence>
<dbReference type="UniPathway" id="UPA00344"/>
<comment type="caution">
    <text evidence="4">The sequence shown here is derived from an EMBL/GenBank/DDBJ whole genome shotgun (WGS) entry which is preliminary data.</text>
</comment>
<dbReference type="SUPFAM" id="SSF53218">
    <property type="entry name" value="Molybdenum cofactor biosynthesis proteins"/>
    <property type="match status" value="1"/>
</dbReference>
<dbReference type="RefSeq" id="WP_108718554.1">
    <property type="nucleotide sequence ID" value="NZ_VENP01000048.1"/>
</dbReference>
<dbReference type="Proteomes" id="UP000313849">
    <property type="component" value="Unassembled WGS sequence"/>
</dbReference>
<dbReference type="InterPro" id="IPR036425">
    <property type="entry name" value="MoaB/Mog-like_dom_sf"/>
</dbReference>
<dbReference type="PANTHER" id="PTHR43764">
    <property type="entry name" value="MOLYBDENUM COFACTOR BIOSYNTHESIS"/>
    <property type="match status" value="1"/>
</dbReference>
<dbReference type="CDD" id="cd00886">
    <property type="entry name" value="MogA_MoaB"/>
    <property type="match status" value="1"/>
</dbReference>
<evidence type="ECO:0000256" key="1">
    <source>
        <dbReference type="ARBA" id="ARBA00005046"/>
    </source>
</evidence>
<dbReference type="EMBL" id="VENP01000048">
    <property type="protein sequence ID" value="TNU73389.1"/>
    <property type="molecule type" value="Genomic_DNA"/>
</dbReference>
<dbReference type="InterPro" id="IPR051920">
    <property type="entry name" value="MPT_Adenylyltrnsfr/MoaC-Rel"/>
</dbReference>
<comment type="pathway">
    <text evidence="1">Cofactor biosynthesis; molybdopterin biosynthesis.</text>
</comment>
<dbReference type="InterPro" id="IPR008284">
    <property type="entry name" value="MoCF_biosynth_CS"/>
</dbReference>
<protein>
    <submittedName>
        <fullName evidence="4">MogA/MoaB family molybdenum cofactor biosynthesis protein</fullName>
    </submittedName>
</protein>
<gene>
    <name evidence="4" type="ORF">FH969_11610</name>
</gene>
<organism evidence="4 5">
    <name type="scientific">Miniimonas arenae</name>
    <dbReference type="NCBI Taxonomy" id="676201"/>
    <lineage>
        <taxon>Bacteria</taxon>
        <taxon>Bacillati</taxon>
        <taxon>Actinomycetota</taxon>
        <taxon>Actinomycetes</taxon>
        <taxon>Micrococcales</taxon>
        <taxon>Beutenbergiaceae</taxon>
        <taxon>Miniimonas</taxon>
    </lineage>
</organism>
<dbReference type="Pfam" id="PF00994">
    <property type="entry name" value="MoCF_biosynth"/>
    <property type="match status" value="1"/>
</dbReference>
<proteinExistence type="predicted"/>
<evidence type="ECO:0000259" key="3">
    <source>
        <dbReference type="SMART" id="SM00852"/>
    </source>
</evidence>